<sequence>MTDEQRVEEFKRAVQSGRKVEAGDWMPDEYRQRLIRFIEMHANSEIMGALPERDWILRAPTLQRKLAVTAKIQDEVGHAQLLYRLVEDLGKPREQIFADLISGKSKFHNVFHYPTRSWGDVGIIAWLVDAAAVISQSALLKSSYAPYARTMRRICWEEAFHLKHGEDIVLTAMMGTAKQRTMMQEALERWWEPLMMFYGPPTPPEQDKDLAWAIKSRPNEDLRQDFLTKYVPRIREIGLRIPDPKLRFDESTGRWVYSEIDWDKLVAVARGNGPASQQRLGFRRLSYEETAWVREAITGGAELVA</sequence>
<dbReference type="EMBL" id="CP001824">
    <property type="protein sequence ID" value="ACZ39982.1"/>
    <property type="molecule type" value="Genomic_DNA"/>
</dbReference>
<dbReference type="InterPro" id="IPR052703">
    <property type="entry name" value="Aromatic_CoA_ox/epox"/>
</dbReference>
<dbReference type="RefSeq" id="WP_012873022.1">
    <property type="nucleotide sequence ID" value="NC_013524.1"/>
</dbReference>
<dbReference type="eggNOG" id="COG3396">
    <property type="taxonomic scope" value="Bacteria"/>
</dbReference>
<dbReference type="InterPro" id="IPR011881">
    <property type="entry name" value="PaaA"/>
</dbReference>
<evidence type="ECO:0000313" key="1">
    <source>
        <dbReference type="EMBL" id="ACZ39982.1"/>
    </source>
</evidence>
<dbReference type="Pfam" id="PF05138">
    <property type="entry name" value="PaaA_PaaC"/>
    <property type="match status" value="1"/>
</dbReference>
<dbReference type="InterPro" id="IPR009078">
    <property type="entry name" value="Ferritin-like_SF"/>
</dbReference>
<dbReference type="KEGG" id="sti:Sthe_2567"/>
<dbReference type="OrthoDB" id="5292502at2"/>
<dbReference type="GO" id="GO:0010124">
    <property type="term" value="P:phenylacetate catabolic process"/>
    <property type="evidence" value="ECO:0007669"/>
    <property type="project" value="InterPro"/>
</dbReference>
<gene>
    <name evidence="1" type="ordered locus">Sthe_2567</name>
</gene>
<dbReference type="InterPro" id="IPR007814">
    <property type="entry name" value="PaaA_PaaC"/>
</dbReference>
<dbReference type="GO" id="GO:0005829">
    <property type="term" value="C:cytosol"/>
    <property type="evidence" value="ECO:0007669"/>
    <property type="project" value="TreeGrafter"/>
</dbReference>
<dbReference type="PANTHER" id="PTHR30458:SF2">
    <property type="entry name" value="1,2-PHENYLACETYL-COA EPOXIDASE, SUBUNIT A"/>
    <property type="match status" value="1"/>
</dbReference>
<dbReference type="PANTHER" id="PTHR30458">
    <property type="entry name" value="PHENYLACETIC ACID DEGRADATION PROTEIN PAA"/>
    <property type="match status" value="1"/>
</dbReference>
<dbReference type="InterPro" id="IPR012347">
    <property type="entry name" value="Ferritin-like"/>
</dbReference>
<dbReference type="NCBIfam" id="TIGR02156">
    <property type="entry name" value="PA_CoA_Oxy1"/>
    <property type="match status" value="1"/>
</dbReference>
<organism evidence="1 2">
    <name type="scientific">Sphaerobacter thermophilus (strain ATCC 49802 / DSM 20745 / KCCM 41009 / NCIMB 13125 / S 6022)</name>
    <dbReference type="NCBI Taxonomy" id="479434"/>
    <lineage>
        <taxon>Bacteria</taxon>
        <taxon>Pseudomonadati</taxon>
        <taxon>Thermomicrobiota</taxon>
        <taxon>Thermomicrobia</taxon>
        <taxon>Sphaerobacterales</taxon>
        <taxon>Sphaerobacterineae</taxon>
        <taxon>Sphaerobacteraceae</taxon>
        <taxon>Sphaerobacter</taxon>
    </lineage>
</organism>
<dbReference type="STRING" id="479434.Sthe_2567"/>
<proteinExistence type="predicted"/>
<dbReference type="Gene3D" id="1.20.1260.10">
    <property type="match status" value="1"/>
</dbReference>
<reference evidence="1 2" key="2">
    <citation type="journal article" date="2010" name="Stand. Genomic Sci.">
        <title>Complete genome sequence of Desulfohalobium retbaense type strain (HR(100)).</title>
        <authorList>
            <person name="Spring S."/>
            <person name="Nolan M."/>
            <person name="Lapidus A."/>
            <person name="Glavina Del Rio T."/>
            <person name="Copeland A."/>
            <person name="Tice H."/>
            <person name="Cheng J.F."/>
            <person name="Lucas S."/>
            <person name="Land M."/>
            <person name="Chen F."/>
            <person name="Bruce D."/>
            <person name="Goodwin L."/>
            <person name="Pitluck S."/>
            <person name="Ivanova N."/>
            <person name="Mavromatis K."/>
            <person name="Mikhailova N."/>
            <person name="Pati A."/>
            <person name="Chen A."/>
            <person name="Palaniappan K."/>
            <person name="Hauser L."/>
            <person name="Chang Y.J."/>
            <person name="Jeffries C.D."/>
            <person name="Munk C."/>
            <person name="Kiss H."/>
            <person name="Chain P."/>
            <person name="Han C."/>
            <person name="Brettin T."/>
            <person name="Detter J.C."/>
            <person name="Schuler E."/>
            <person name="Goker M."/>
            <person name="Rohde M."/>
            <person name="Bristow J."/>
            <person name="Eisen J.A."/>
            <person name="Markowitz V."/>
            <person name="Hugenholtz P."/>
            <person name="Kyrpides N.C."/>
            <person name="Klenk H.P."/>
        </authorList>
    </citation>
    <scope>NUCLEOTIDE SEQUENCE [LARGE SCALE GENOMIC DNA]</scope>
    <source>
        <strain evidence="2">ATCC 49802 / DSM 20745 / S 6022</strain>
    </source>
</reference>
<dbReference type="GO" id="GO:0097266">
    <property type="term" value="F:phenylacetyl-CoA 1,2-epoxidase activity"/>
    <property type="evidence" value="ECO:0007669"/>
    <property type="project" value="InterPro"/>
</dbReference>
<dbReference type="SUPFAM" id="SSF47240">
    <property type="entry name" value="Ferritin-like"/>
    <property type="match status" value="1"/>
</dbReference>
<keyword evidence="2" id="KW-1185">Reference proteome</keyword>
<evidence type="ECO:0000313" key="2">
    <source>
        <dbReference type="Proteomes" id="UP000002027"/>
    </source>
</evidence>
<dbReference type="InParanoid" id="D1C839"/>
<accession>D1C839</accession>
<protein>
    <submittedName>
        <fullName evidence="1">Phenylacetate-CoA oxygenase, PaaG subunit</fullName>
    </submittedName>
</protein>
<dbReference type="Proteomes" id="UP000002027">
    <property type="component" value="Chromosome 2"/>
</dbReference>
<dbReference type="AlphaFoldDB" id="D1C839"/>
<reference evidence="2" key="1">
    <citation type="submission" date="2009-11" db="EMBL/GenBank/DDBJ databases">
        <title>The complete chromosome 2 of Sphaerobacter thermophilus DSM 20745.</title>
        <authorList>
            <person name="Lucas S."/>
            <person name="Copeland A."/>
            <person name="Lapidus A."/>
            <person name="Glavina del Rio T."/>
            <person name="Dalin E."/>
            <person name="Tice H."/>
            <person name="Bruce D."/>
            <person name="Goodwin L."/>
            <person name="Pitluck S."/>
            <person name="Kyrpides N."/>
            <person name="Mavromatis K."/>
            <person name="Ivanova N."/>
            <person name="Mikhailova N."/>
            <person name="LaButti K.M."/>
            <person name="Clum A."/>
            <person name="Sun H.I."/>
            <person name="Brettin T."/>
            <person name="Detter J.C."/>
            <person name="Han C."/>
            <person name="Larimer F."/>
            <person name="Land M."/>
            <person name="Hauser L."/>
            <person name="Markowitz V."/>
            <person name="Cheng J.F."/>
            <person name="Hugenholtz P."/>
            <person name="Woyke T."/>
            <person name="Wu D."/>
            <person name="Steenblock K."/>
            <person name="Schneider S."/>
            <person name="Pukall R."/>
            <person name="Goeker M."/>
            <person name="Klenk H.P."/>
            <person name="Eisen J.A."/>
        </authorList>
    </citation>
    <scope>NUCLEOTIDE SEQUENCE [LARGE SCALE GENOMIC DNA]</scope>
    <source>
        <strain evidence="2">ATCC 49802 / DSM 20745 / S 6022</strain>
    </source>
</reference>
<name>D1C839_SPHTD</name>
<dbReference type="HOGENOM" id="CLU_879733_0_0_0"/>